<dbReference type="PANTHER" id="PTHR10336">
    <property type="entry name" value="PHOSPHOINOSITIDE-SPECIFIC PHOSPHOLIPASE C FAMILY PROTEIN"/>
    <property type="match status" value="1"/>
</dbReference>
<keyword evidence="3" id="KW-0728">SH3 domain</keyword>
<keyword evidence="9 12" id="KW-0443">Lipid metabolism</keyword>
<evidence type="ECO:0000256" key="13">
    <source>
        <dbReference type="SAM" id="MobiDB-lite"/>
    </source>
</evidence>
<comment type="caution">
    <text evidence="15">The sequence shown here is derived from an EMBL/GenBank/DDBJ whole genome shotgun (WGS) entry which is preliminary data.</text>
</comment>
<keyword evidence="7 12" id="KW-0442">Lipid degradation</keyword>
<dbReference type="AlphaFoldDB" id="A0A8J6HSQ2"/>
<dbReference type="GO" id="GO:0051209">
    <property type="term" value="P:release of sequestered calcium ion into cytosol"/>
    <property type="evidence" value="ECO:0007669"/>
    <property type="project" value="TreeGrafter"/>
</dbReference>
<keyword evidence="6" id="KW-0106">Calcium</keyword>
<comment type="catalytic activity">
    <reaction evidence="12">
        <text>a 1,2-diacyl-sn-glycero-3-phospho-(1D-myo-inositol-4,5-bisphosphate) + H2O = 1D-myo-inositol 1,4,5-trisphosphate + a 1,2-diacyl-sn-glycerol + H(+)</text>
        <dbReference type="Rhea" id="RHEA:33179"/>
        <dbReference type="ChEBI" id="CHEBI:15377"/>
        <dbReference type="ChEBI" id="CHEBI:15378"/>
        <dbReference type="ChEBI" id="CHEBI:17815"/>
        <dbReference type="ChEBI" id="CHEBI:58456"/>
        <dbReference type="ChEBI" id="CHEBI:203600"/>
        <dbReference type="EC" id="3.1.4.11"/>
    </reaction>
</comment>
<evidence type="ECO:0000256" key="7">
    <source>
        <dbReference type="ARBA" id="ARBA00022963"/>
    </source>
</evidence>
<dbReference type="PRINTS" id="PR00401">
    <property type="entry name" value="SH2DOMAIN"/>
</dbReference>
<dbReference type="InterPro" id="IPR001192">
    <property type="entry name" value="PI-PLC_fam"/>
</dbReference>
<evidence type="ECO:0000256" key="9">
    <source>
        <dbReference type="ARBA" id="ARBA00023098"/>
    </source>
</evidence>
<dbReference type="GO" id="GO:0046488">
    <property type="term" value="P:phosphatidylinositol metabolic process"/>
    <property type="evidence" value="ECO:0007669"/>
    <property type="project" value="TreeGrafter"/>
</dbReference>
<dbReference type="GO" id="GO:0004435">
    <property type="term" value="F:phosphatidylinositol-4,5-bisphosphate phospholipase C activity"/>
    <property type="evidence" value="ECO:0007669"/>
    <property type="project" value="UniProtKB-EC"/>
</dbReference>
<evidence type="ECO:0000256" key="5">
    <source>
        <dbReference type="ARBA" id="ARBA00022801"/>
    </source>
</evidence>
<evidence type="ECO:0000259" key="14">
    <source>
        <dbReference type="PROSITE" id="PS50001"/>
    </source>
</evidence>
<gene>
    <name evidence="15" type="ORF">GEV33_003132</name>
</gene>
<dbReference type="SMART" id="SM00252">
    <property type="entry name" value="SH2"/>
    <property type="match status" value="2"/>
</dbReference>
<dbReference type="SMART" id="SM00148">
    <property type="entry name" value="PLCXc"/>
    <property type="match status" value="1"/>
</dbReference>
<feature type="domain" description="SH2" evidence="14">
    <location>
        <begin position="238"/>
        <end position="339"/>
    </location>
</feature>
<dbReference type="Proteomes" id="UP000719412">
    <property type="component" value="Unassembled WGS sequence"/>
</dbReference>
<dbReference type="InterPro" id="IPR000909">
    <property type="entry name" value="PLipase_C_PInositol-sp_X_dom"/>
</dbReference>
<proteinExistence type="predicted"/>
<evidence type="ECO:0000256" key="4">
    <source>
        <dbReference type="ARBA" id="ARBA00022737"/>
    </source>
</evidence>
<dbReference type="InterPro" id="IPR036860">
    <property type="entry name" value="SH2_dom_sf"/>
</dbReference>
<dbReference type="InterPro" id="IPR017946">
    <property type="entry name" value="PLC-like_Pdiesterase_TIM-brl"/>
</dbReference>
<dbReference type="SUPFAM" id="SSF51695">
    <property type="entry name" value="PLC-like phosphodiesterases"/>
    <property type="match status" value="1"/>
</dbReference>
<reference evidence="15" key="2">
    <citation type="submission" date="2021-08" db="EMBL/GenBank/DDBJ databases">
        <authorList>
            <person name="Eriksson T."/>
        </authorList>
    </citation>
    <scope>NUCLEOTIDE SEQUENCE</scope>
    <source>
        <strain evidence="15">Stoneville</strain>
        <tissue evidence="15">Whole head</tissue>
    </source>
</reference>
<evidence type="ECO:0000256" key="2">
    <source>
        <dbReference type="ARBA" id="ARBA00012368"/>
    </source>
</evidence>
<dbReference type="GO" id="GO:0048015">
    <property type="term" value="P:phosphatidylinositol-mediated signaling"/>
    <property type="evidence" value="ECO:0007669"/>
    <property type="project" value="TreeGrafter"/>
</dbReference>
<evidence type="ECO:0000256" key="11">
    <source>
        <dbReference type="PROSITE-ProRule" id="PRU00191"/>
    </source>
</evidence>
<reference evidence="15" key="1">
    <citation type="journal article" date="2020" name="J Insects Food Feed">
        <title>The yellow mealworm (Tenebrio molitor) genome: a resource for the emerging insects as food and feed industry.</title>
        <authorList>
            <person name="Eriksson T."/>
            <person name="Andere A."/>
            <person name="Kelstrup H."/>
            <person name="Emery V."/>
            <person name="Picard C."/>
        </authorList>
    </citation>
    <scope>NUCLEOTIDE SEQUENCE</scope>
    <source>
        <strain evidence="15">Stoneville</strain>
        <tissue evidence="15">Whole head</tissue>
    </source>
</reference>
<dbReference type="Gene3D" id="3.20.20.190">
    <property type="entry name" value="Phosphatidylinositol (PI) phosphodiesterase"/>
    <property type="match status" value="1"/>
</dbReference>
<evidence type="ECO:0000256" key="6">
    <source>
        <dbReference type="ARBA" id="ARBA00022837"/>
    </source>
</evidence>
<name>A0A8J6HSQ2_TENMO</name>
<keyword evidence="4" id="KW-0677">Repeat</keyword>
<evidence type="ECO:0000256" key="12">
    <source>
        <dbReference type="RuleBase" id="RU361133"/>
    </source>
</evidence>
<dbReference type="InterPro" id="IPR035024">
    <property type="entry name" value="PLC-gamma_N-SH2"/>
</dbReference>
<protein>
    <recommendedName>
        <fullName evidence="2 12">Phosphoinositide phospholipase C</fullName>
        <ecNumber evidence="2 12">3.1.4.11</ecNumber>
    </recommendedName>
</protein>
<evidence type="ECO:0000256" key="1">
    <source>
        <dbReference type="ARBA" id="ARBA00001913"/>
    </source>
</evidence>
<dbReference type="FunFam" id="3.30.505.10:FF:000011">
    <property type="entry name" value="1-phosphatidylinositol 4,5-bisphosphate phosphodiesterase gamma"/>
    <property type="match status" value="1"/>
</dbReference>
<dbReference type="EMBL" id="JABDTM020014032">
    <property type="protein sequence ID" value="KAH0819657.1"/>
    <property type="molecule type" value="Genomic_DNA"/>
</dbReference>
<evidence type="ECO:0000313" key="15">
    <source>
        <dbReference type="EMBL" id="KAH0819657.1"/>
    </source>
</evidence>
<dbReference type="CDD" id="cd10341">
    <property type="entry name" value="SH2_N-SH2_PLC_gamma_like"/>
    <property type="match status" value="1"/>
</dbReference>
<dbReference type="PANTHER" id="PTHR10336:SF159">
    <property type="entry name" value="1-PHOSPHATIDYLINOSITOL 4,5-BISPHOSPHATE PHOSPHODIESTERASE GAMMA"/>
    <property type="match status" value="1"/>
</dbReference>
<dbReference type="Pfam" id="PF00388">
    <property type="entry name" value="PI-PLC-X"/>
    <property type="match status" value="1"/>
</dbReference>
<dbReference type="PROSITE" id="PS50001">
    <property type="entry name" value="SH2"/>
    <property type="match status" value="2"/>
</dbReference>
<organism evidence="15 16">
    <name type="scientific">Tenebrio molitor</name>
    <name type="common">Yellow mealworm beetle</name>
    <dbReference type="NCBI Taxonomy" id="7067"/>
    <lineage>
        <taxon>Eukaryota</taxon>
        <taxon>Metazoa</taxon>
        <taxon>Ecdysozoa</taxon>
        <taxon>Arthropoda</taxon>
        <taxon>Hexapoda</taxon>
        <taxon>Insecta</taxon>
        <taxon>Pterygota</taxon>
        <taxon>Neoptera</taxon>
        <taxon>Endopterygota</taxon>
        <taxon>Coleoptera</taxon>
        <taxon>Polyphaga</taxon>
        <taxon>Cucujiformia</taxon>
        <taxon>Tenebrionidae</taxon>
        <taxon>Tenebrio</taxon>
    </lineage>
</organism>
<evidence type="ECO:0000256" key="3">
    <source>
        <dbReference type="ARBA" id="ARBA00022443"/>
    </source>
</evidence>
<dbReference type="InterPro" id="IPR000980">
    <property type="entry name" value="SH2"/>
</dbReference>
<dbReference type="Pfam" id="PF00017">
    <property type="entry name" value="SH2"/>
    <property type="match status" value="2"/>
</dbReference>
<dbReference type="PROSITE" id="PS50007">
    <property type="entry name" value="PIPLC_X_DOMAIN"/>
    <property type="match status" value="1"/>
</dbReference>
<dbReference type="GO" id="GO:0010634">
    <property type="term" value="P:positive regulation of epithelial cell migration"/>
    <property type="evidence" value="ECO:0007669"/>
    <property type="project" value="TreeGrafter"/>
</dbReference>
<feature type="domain" description="SH2" evidence="14">
    <location>
        <begin position="350"/>
        <end position="442"/>
    </location>
</feature>
<dbReference type="Gene3D" id="3.30.505.10">
    <property type="entry name" value="SH2 domain"/>
    <property type="match status" value="2"/>
</dbReference>
<evidence type="ECO:0000256" key="10">
    <source>
        <dbReference type="ARBA" id="ARBA00023224"/>
    </source>
</evidence>
<keyword evidence="8 11" id="KW-0727">SH2 domain</keyword>
<dbReference type="PRINTS" id="PR00390">
    <property type="entry name" value="PHPHLIPASEC"/>
</dbReference>
<dbReference type="EC" id="3.1.4.11" evidence="2 12"/>
<dbReference type="GO" id="GO:0032587">
    <property type="term" value="C:ruffle membrane"/>
    <property type="evidence" value="ECO:0007669"/>
    <property type="project" value="TreeGrafter"/>
</dbReference>
<feature type="region of interest" description="Disordered" evidence="13">
    <location>
        <begin position="207"/>
        <end position="228"/>
    </location>
</feature>
<keyword evidence="10" id="KW-0807">Transducer</keyword>
<dbReference type="CDD" id="cd08592">
    <property type="entry name" value="PI-PLCc_gamma"/>
    <property type="match status" value="1"/>
</dbReference>
<comment type="cofactor">
    <cofactor evidence="1">
        <name>Ca(2+)</name>
        <dbReference type="ChEBI" id="CHEBI:29108"/>
    </cofactor>
</comment>
<evidence type="ECO:0000256" key="8">
    <source>
        <dbReference type="ARBA" id="ARBA00022999"/>
    </source>
</evidence>
<evidence type="ECO:0000313" key="16">
    <source>
        <dbReference type="Proteomes" id="UP000719412"/>
    </source>
</evidence>
<dbReference type="FunFam" id="3.20.20.190:FF:000004">
    <property type="entry name" value="1-phosphatidylinositol 4,5-bisphosphate phosphodiesterase gamma"/>
    <property type="match status" value="1"/>
</dbReference>
<dbReference type="SUPFAM" id="SSF55550">
    <property type="entry name" value="SH2 domain"/>
    <property type="match status" value="2"/>
</dbReference>
<dbReference type="GO" id="GO:0016042">
    <property type="term" value="P:lipid catabolic process"/>
    <property type="evidence" value="ECO:0007669"/>
    <property type="project" value="UniProtKB-KW"/>
</dbReference>
<accession>A0A8J6HSQ2</accession>
<keyword evidence="5 12" id="KW-0378">Hydrolase</keyword>
<sequence>MSRPLAHYWIASSHNTYLTGDQLSSESSVEAYARCLRMGCRCIELDCWDGPDGMPFIYHGHTFTTKIKFMDVIRTIKEHAFATSEYPVILSIEDNCSLPQQRKMATAMQEVFGESLLVHPAEKNEKQLPSPHQLRRKIILKHKKLPEGQDESSFLVRNEGSEMDLRSSERNGIMYLEDPVDKEWNPHFFILTQSKLFYTDSYKLDQESERSEDEDDSSAFQRSKSDVPNEELHFSEKWFHGKLDNGREEAEQLLKTYSHLGDGTFLVRASVTFVGEYCLSFWRNGQVNHCRIRSKPDKQHTKYYLTDAKYFDSLYSLITHYRNCPLVTAEFSITLQEPVPQPKKHETAEWYHKHTGKIQADEILKRVKTEGAFLVRPSENDRVTTVIFDIWDRVLRKIKHCRIKLEGRLYTIGNVEFESLVELINYYENHPLYRRVKLSYAISEDAVKRMTMTNPKLA</sequence>
<keyword evidence="16" id="KW-1185">Reference proteome</keyword>